<comment type="caution">
    <text evidence="2">The sequence shown here is derived from an EMBL/GenBank/DDBJ whole genome shotgun (WGS) entry which is preliminary data.</text>
</comment>
<keyword evidence="3" id="KW-1185">Reference proteome</keyword>
<organism evidence="2 3">
    <name type="scientific">Senna tora</name>
    <dbReference type="NCBI Taxonomy" id="362788"/>
    <lineage>
        <taxon>Eukaryota</taxon>
        <taxon>Viridiplantae</taxon>
        <taxon>Streptophyta</taxon>
        <taxon>Embryophyta</taxon>
        <taxon>Tracheophyta</taxon>
        <taxon>Spermatophyta</taxon>
        <taxon>Magnoliopsida</taxon>
        <taxon>eudicotyledons</taxon>
        <taxon>Gunneridae</taxon>
        <taxon>Pentapetalae</taxon>
        <taxon>rosids</taxon>
        <taxon>fabids</taxon>
        <taxon>Fabales</taxon>
        <taxon>Fabaceae</taxon>
        <taxon>Caesalpinioideae</taxon>
        <taxon>Cassia clade</taxon>
        <taxon>Senna</taxon>
    </lineage>
</organism>
<feature type="domain" description="RNase H type-1" evidence="1">
    <location>
        <begin position="117"/>
        <end position="159"/>
    </location>
</feature>
<dbReference type="Proteomes" id="UP000634136">
    <property type="component" value="Unassembled WGS sequence"/>
</dbReference>
<dbReference type="GO" id="GO:0003676">
    <property type="term" value="F:nucleic acid binding"/>
    <property type="evidence" value="ECO:0007669"/>
    <property type="project" value="InterPro"/>
</dbReference>
<protein>
    <recommendedName>
        <fullName evidence="1">RNase H type-1 domain-containing protein</fullName>
    </recommendedName>
</protein>
<dbReference type="AlphaFoldDB" id="A0A834W714"/>
<evidence type="ECO:0000313" key="2">
    <source>
        <dbReference type="EMBL" id="KAF7811522.1"/>
    </source>
</evidence>
<dbReference type="EMBL" id="JAAIUW010000010">
    <property type="protein sequence ID" value="KAF7811522.1"/>
    <property type="molecule type" value="Genomic_DNA"/>
</dbReference>
<name>A0A834W714_9FABA</name>
<dbReference type="GO" id="GO:0004523">
    <property type="term" value="F:RNA-DNA hybrid ribonuclease activity"/>
    <property type="evidence" value="ECO:0007669"/>
    <property type="project" value="InterPro"/>
</dbReference>
<dbReference type="Pfam" id="PF13456">
    <property type="entry name" value="RVT_3"/>
    <property type="match status" value="1"/>
</dbReference>
<dbReference type="InterPro" id="IPR002156">
    <property type="entry name" value="RNaseH_domain"/>
</dbReference>
<evidence type="ECO:0000259" key="1">
    <source>
        <dbReference type="Pfam" id="PF13456"/>
    </source>
</evidence>
<sequence>MQRTEALSALLSKLNVNERCDSAVVEVNTSGGERTGTVGVEKMAGSTKVDIPKPTFLDHVNQDKVEKGIESCKGLEMEGCVVKNDEDVKLMEARVLKEIYVNDDVGSVVGGLKSKEKAIMCGMEFALSLGIKELAVESDAKLVLDFMGSPVNQTSPMLQVYVIELSCCIIPLRVVVMLRMLYMCQDG</sequence>
<reference evidence="2" key="1">
    <citation type="submission" date="2020-09" db="EMBL/GenBank/DDBJ databases">
        <title>Genome-Enabled Discovery of Anthraquinone Biosynthesis in Senna tora.</title>
        <authorList>
            <person name="Kang S.-H."/>
            <person name="Pandey R.P."/>
            <person name="Lee C.-M."/>
            <person name="Sim J.-S."/>
            <person name="Jeong J.-T."/>
            <person name="Choi B.-S."/>
            <person name="Jung M."/>
            <person name="Ginzburg D."/>
            <person name="Zhao K."/>
            <person name="Won S.Y."/>
            <person name="Oh T.-J."/>
            <person name="Yu Y."/>
            <person name="Kim N.-H."/>
            <person name="Lee O.R."/>
            <person name="Lee T.-H."/>
            <person name="Bashyal P."/>
            <person name="Kim T.-S."/>
            <person name="Lee W.-H."/>
            <person name="Kawkins C."/>
            <person name="Kim C.-K."/>
            <person name="Kim J.S."/>
            <person name="Ahn B.O."/>
            <person name="Rhee S.Y."/>
            <person name="Sohng J.K."/>
        </authorList>
    </citation>
    <scope>NUCLEOTIDE SEQUENCE</scope>
    <source>
        <tissue evidence="2">Leaf</tissue>
    </source>
</reference>
<evidence type="ECO:0000313" key="3">
    <source>
        <dbReference type="Proteomes" id="UP000634136"/>
    </source>
</evidence>
<proteinExistence type="predicted"/>
<accession>A0A834W714</accession>
<gene>
    <name evidence="2" type="ORF">G2W53_032498</name>
</gene>